<evidence type="ECO:0000313" key="9">
    <source>
        <dbReference type="Proteomes" id="UP000243374"/>
    </source>
</evidence>
<dbReference type="GO" id="GO:0006457">
    <property type="term" value="P:protein folding"/>
    <property type="evidence" value="ECO:0007669"/>
    <property type="project" value="InterPro"/>
</dbReference>
<dbReference type="GO" id="GO:0005737">
    <property type="term" value="C:cytoplasm"/>
    <property type="evidence" value="ECO:0007669"/>
    <property type="project" value="UniProtKB-SubCell"/>
</dbReference>
<dbReference type="GO" id="GO:0016151">
    <property type="term" value="F:nickel cation binding"/>
    <property type="evidence" value="ECO:0007669"/>
    <property type="project" value="UniProtKB-UniRule"/>
</dbReference>
<dbReference type="Proteomes" id="UP000243374">
    <property type="component" value="Unassembled WGS sequence"/>
</dbReference>
<protein>
    <recommendedName>
        <fullName evidence="5">Urease accessory protein UreE</fullName>
    </recommendedName>
</protein>
<comment type="subcellular location">
    <subcellularLocation>
        <location evidence="1 5">Cytoplasm</location>
    </subcellularLocation>
</comment>
<organism evidence="8 9">
    <name type="scientific">Succinivibrio dextrinosolvens</name>
    <dbReference type="NCBI Taxonomy" id="83771"/>
    <lineage>
        <taxon>Bacteria</taxon>
        <taxon>Pseudomonadati</taxon>
        <taxon>Pseudomonadota</taxon>
        <taxon>Gammaproteobacteria</taxon>
        <taxon>Aeromonadales</taxon>
        <taxon>Succinivibrionaceae</taxon>
        <taxon>Succinivibrio</taxon>
    </lineage>
</organism>
<comment type="similarity">
    <text evidence="5">Belongs to the UreE family.</text>
</comment>
<feature type="region of interest" description="Disordered" evidence="6">
    <location>
        <begin position="135"/>
        <end position="155"/>
    </location>
</feature>
<evidence type="ECO:0000256" key="2">
    <source>
        <dbReference type="ARBA" id="ARBA00022490"/>
    </source>
</evidence>
<dbReference type="GO" id="GO:0051082">
    <property type="term" value="F:unfolded protein binding"/>
    <property type="evidence" value="ECO:0007669"/>
    <property type="project" value="UniProtKB-UniRule"/>
</dbReference>
<dbReference type="InterPro" id="IPR036118">
    <property type="entry name" value="UreE_N_sf"/>
</dbReference>
<accession>A0A662ZBI7</accession>
<dbReference type="InterPro" id="IPR007864">
    <property type="entry name" value="UreE_C_dom"/>
</dbReference>
<keyword evidence="2 5" id="KW-0963">Cytoplasm</keyword>
<dbReference type="Pfam" id="PF02814">
    <property type="entry name" value="UreE_N"/>
    <property type="match status" value="1"/>
</dbReference>
<evidence type="ECO:0000256" key="5">
    <source>
        <dbReference type="HAMAP-Rule" id="MF_00822"/>
    </source>
</evidence>
<evidence type="ECO:0000256" key="4">
    <source>
        <dbReference type="ARBA" id="ARBA00023186"/>
    </source>
</evidence>
<dbReference type="GO" id="GO:0065003">
    <property type="term" value="P:protein-containing complex assembly"/>
    <property type="evidence" value="ECO:0007669"/>
    <property type="project" value="InterPro"/>
</dbReference>
<dbReference type="Pfam" id="PF05194">
    <property type="entry name" value="UreE_C"/>
    <property type="match status" value="1"/>
</dbReference>
<keyword evidence="4 5" id="KW-0143">Chaperone</keyword>
<evidence type="ECO:0000256" key="1">
    <source>
        <dbReference type="ARBA" id="ARBA00004496"/>
    </source>
</evidence>
<dbReference type="GO" id="GO:0019627">
    <property type="term" value="P:urea metabolic process"/>
    <property type="evidence" value="ECO:0007669"/>
    <property type="project" value="InterPro"/>
</dbReference>
<dbReference type="InterPro" id="IPR012406">
    <property type="entry name" value="UreE"/>
</dbReference>
<dbReference type="EMBL" id="FOSF01000028">
    <property type="protein sequence ID" value="SFK13072.1"/>
    <property type="molecule type" value="Genomic_DNA"/>
</dbReference>
<sequence length="155" mass="17812">MIEFLKKETRVDTDVNIPFVKLTSEKRKITRQKILLSDGNEAGIFLDRGTLLEPDDVLVSEDGKKALVIAEDEDVICAKSDNWNTFSKACYHLGNRHVPLQISEKELCFLPDKVLEELCRRLGLKVSRDKRPFIPEQGAYSHHHEHVSSQTHHEH</sequence>
<dbReference type="OrthoDB" id="5421304at2"/>
<keyword evidence="3 5" id="KW-0533">Nickel</keyword>
<dbReference type="SUPFAM" id="SSF69737">
    <property type="entry name" value="Urease metallochaperone UreE, C-terminal domain"/>
    <property type="match status" value="1"/>
</dbReference>
<dbReference type="InterPro" id="IPR004029">
    <property type="entry name" value="UreE_N"/>
</dbReference>
<evidence type="ECO:0000259" key="7">
    <source>
        <dbReference type="SMART" id="SM00988"/>
    </source>
</evidence>
<dbReference type="RefSeq" id="WP_143075402.1">
    <property type="nucleotide sequence ID" value="NZ_CP047056.1"/>
</dbReference>
<evidence type="ECO:0000256" key="3">
    <source>
        <dbReference type="ARBA" id="ARBA00022596"/>
    </source>
</evidence>
<dbReference type="NCBIfam" id="NF009751">
    <property type="entry name" value="PRK13261.1-1"/>
    <property type="match status" value="1"/>
</dbReference>
<dbReference type="Gene3D" id="2.60.260.20">
    <property type="entry name" value="Urease metallochaperone UreE, N-terminal domain"/>
    <property type="match status" value="1"/>
</dbReference>
<keyword evidence="9" id="KW-1185">Reference proteome</keyword>
<dbReference type="SMART" id="SM00988">
    <property type="entry name" value="UreE_N"/>
    <property type="match status" value="1"/>
</dbReference>
<gene>
    <name evidence="5" type="primary">ureE</name>
    <name evidence="8" type="ORF">SAMN04487865_102820</name>
</gene>
<dbReference type="SUPFAM" id="SSF69287">
    <property type="entry name" value="Urease metallochaperone UreE, N-terminal domain"/>
    <property type="match status" value="1"/>
</dbReference>
<dbReference type="PIRSF" id="PIRSF036402">
    <property type="entry name" value="Ureas_acces_UreE"/>
    <property type="match status" value="1"/>
</dbReference>
<evidence type="ECO:0000313" key="8">
    <source>
        <dbReference type="EMBL" id="SFK13072.1"/>
    </source>
</evidence>
<dbReference type="AlphaFoldDB" id="A0A662ZBI7"/>
<dbReference type="HAMAP" id="MF_00822">
    <property type="entry name" value="UreE"/>
    <property type="match status" value="1"/>
</dbReference>
<feature type="domain" description="UreE urease accessory N-terminal" evidence="7">
    <location>
        <begin position="1"/>
        <end position="66"/>
    </location>
</feature>
<dbReference type="Gene3D" id="3.30.70.790">
    <property type="entry name" value="UreE, C-terminal domain"/>
    <property type="match status" value="1"/>
</dbReference>
<reference evidence="8 9" key="1">
    <citation type="submission" date="2016-10" db="EMBL/GenBank/DDBJ databases">
        <authorList>
            <person name="Varghese N."/>
            <person name="Submissions S."/>
        </authorList>
    </citation>
    <scope>NUCLEOTIDE SEQUENCE [LARGE SCALE GENOMIC DNA]</scope>
    <source>
        <strain evidence="8 9">22B</strain>
    </source>
</reference>
<proteinExistence type="inferred from homology"/>
<evidence type="ECO:0000256" key="6">
    <source>
        <dbReference type="SAM" id="MobiDB-lite"/>
    </source>
</evidence>
<name>A0A662ZBI7_9GAMM</name>
<dbReference type="CDD" id="cd00571">
    <property type="entry name" value="UreE"/>
    <property type="match status" value="1"/>
</dbReference>
<comment type="function">
    <text evidence="5">Involved in urease metallocenter assembly. Binds nickel. Probably functions as a nickel donor during metallocenter assembly.</text>
</comment>